<feature type="signal peptide" evidence="2">
    <location>
        <begin position="1"/>
        <end position="20"/>
    </location>
</feature>
<feature type="compositionally biased region" description="Polar residues" evidence="1">
    <location>
        <begin position="657"/>
        <end position="667"/>
    </location>
</feature>
<proteinExistence type="predicted"/>
<feature type="compositionally biased region" description="Low complexity" evidence="1">
    <location>
        <begin position="246"/>
        <end position="256"/>
    </location>
</feature>
<name>A0A2N5RZ75_9BASI</name>
<accession>A0A2N5RZ75</accession>
<reference evidence="3 4" key="1">
    <citation type="submission" date="2017-11" db="EMBL/GenBank/DDBJ databases">
        <title>De novo assembly and phasing of dikaryotic genomes from two isolates of Puccinia coronata f. sp. avenae, the causal agent of oat crown rust.</title>
        <authorList>
            <person name="Miller M.E."/>
            <person name="Zhang Y."/>
            <person name="Omidvar V."/>
            <person name="Sperschneider J."/>
            <person name="Schwessinger B."/>
            <person name="Raley C."/>
            <person name="Palmer J.M."/>
            <person name="Garnica D."/>
            <person name="Upadhyaya N."/>
            <person name="Rathjen J."/>
            <person name="Taylor J.M."/>
            <person name="Park R.F."/>
            <person name="Dodds P.N."/>
            <person name="Hirsch C.D."/>
            <person name="Kianian S.F."/>
            <person name="Figueroa M."/>
        </authorList>
    </citation>
    <scope>NUCLEOTIDE SEQUENCE [LARGE SCALE GENOMIC DNA]</scope>
    <source>
        <strain evidence="3">12SD80</strain>
    </source>
</reference>
<sequence length="750" mass="73688">MRLAYVVAGLIAFSASVSEARVVLPNGRPAPTVSTMSKRAHGEMNSTNEDVHPSEKHSIRAKHESGEAGSEDEVRAHASRKHSGSSAKAVFRTTLYAQEDASSSGDHPSGTHPKHLQGIPAAGVGRIASLGDDSDDNQSGNPIHEPALALLRAIEDFREEVSHENSSPMSSSPLESTAFPVPLASKTPAASPVPSPALSTVPVIHDSEARTHPLPGSPQAGSLPSRLSSLSTDDLTVPDGEMLPVPAAQASSPASSGMSNLPVLQSTAGESSGIAASTAQDPSKLINRVFSSFPSVQPPLAVGNPGAQLSSLSVPVDSSNLVTPPVAQPSTDGNSGAPSSAPSPSVNPSNLVSPDTSSLRAAQSAGAASPVTPLSTPALQVDPSNVTMPVTPASAATQLSAAGSTAVPVTSSSLPVDPLNMANRVSSNVPAPLSAAGTPDAPLATPPVPMAPPQVDPSTLTNTIISNSPAPQPADAGNGAVPSPIALPASPSTSANPILPAAPLTPPSGIPSSPSPPVDPSSLTNRVTSNMPATLPPSANAGAPLAAPSPPVDVAAVDPSTLASASTSPLPAAQVQPSPDGSTGAPPSTPSLPVDPSTVNPSNLNPAQPANNESAGTPTNTLSPPVPAAVTPAISSPPAVQPTVDGSSRAVVDSAISAPNPSSTTPNQAAQQPAPVPSVPALPVAQPAVEGNPGGAAPVAAVGSTIPSTAGQPATMIPPPVLDVPVAPPAPAAATPVAQDGSSVSLPAAP</sequence>
<feature type="non-terminal residue" evidence="3">
    <location>
        <position position="750"/>
    </location>
</feature>
<evidence type="ECO:0000256" key="1">
    <source>
        <dbReference type="SAM" id="MobiDB-lite"/>
    </source>
</evidence>
<gene>
    <name evidence="3" type="ORF">PCASD_24996</name>
</gene>
<dbReference type="AlphaFoldDB" id="A0A2N5RZ75"/>
<evidence type="ECO:0000313" key="3">
    <source>
        <dbReference type="EMBL" id="PLW06307.1"/>
    </source>
</evidence>
<comment type="caution">
    <text evidence="3">The sequence shown here is derived from an EMBL/GenBank/DDBJ whole genome shotgun (WGS) entry which is preliminary data.</text>
</comment>
<keyword evidence="2" id="KW-0732">Signal</keyword>
<feature type="region of interest" description="Disordered" evidence="1">
    <location>
        <begin position="208"/>
        <end position="264"/>
    </location>
</feature>
<feature type="compositionally biased region" description="Basic and acidic residues" evidence="1">
    <location>
        <begin position="49"/>
        <end position="76"/>
    </location>
</feature>
<organism evidence="3 4">
    <name type="scientific">Puccinia coronata f. sp. avenae</name>
    <dbReference type="NCBI Taxonomy" id="200324"/>
    <lineage>
        <taxon>Eukaryota</taxon>
        <taxon>Fungi</taxon>
        <taxon>Dikarya</taxon>
        <taxon>Basidiomycota</taxon>
        <taxon>Pucciniomycotina</taxon>
        <taxon>Pucciniomycetes</taxon>
        <taxon>Pucciniales</taxon>
        <taxon>Pucciniaceae</taxon>
        <taxon>Puccinia</taxon>
    </lineage>
</organism>
<feature type="compositionally biased region" description="Low complexity" evidence="1">
    <location>
        <begin position="164"/>
        <end position="176"/>
    </location>
</feature>
<feature type="compositionally biased region" description="Low complexity" evidence="1">
    <location>
        <begin position="333"/>
        <end position="354"/>
    </location>
</feature>
<feature type="compositionally biased region" description="Polar residues" evidence="1">
    <location>
        <begin position="458"/>
        <end position="469"/>
    </location>
</feature>
<protein>
    <submittedName>
        <fullName evidence="3">Uncharacterized protein</fullName>
    </submittedName>
</protein>
<feature type="compositionally biased region" description="Pro residues" evidence="1">
    <location>
        <begin position="503"/>
        <end position="519"/>
    </location>
</feature>
<feature type="chain" id="PRO_5014697983" evidence="2">
    <location>
        <begin position="21"/>
        <end position="750"/>
    </location>
</feature>
<feature type="region of interest" description="Disordered" evidence="1">
    <location>
        <begin position="456"/>
        <end position="696"/>
    </location>
</feature>
<feature type="region of interest" description="Disordered" evidence="1">
    <location>
        <begin position="159"/>
        <end position="179"/>
    </location>
</feature>
<feature type="compositionally biased region" description="Polar residues" evidence="1">
    <location>
        <begin position="320"/>
        <end position="332"/>
    </location>
</feature>
<feature type="region of interest" description="Disordered" evidence="1">
    <location>
        <begin position="726"/>
        <end position="750"/>
    </location>
</feature>
<evidence type="ECO:0000313" key="4">
    <source>
        <dbReference type="Proteomes" id="UP000235392"/>
    </source>
</evidence>
<feature type="compositionally biased region" description="Polar residues" evidence="1">
    <location>
        <begin position="597"/>
        <end position="623"/>
    </location>
</feature>
<dbReference type="Proteomes" id="UP000235392">
    <property type="component" value="Unassembled WGS sequence"/>
</dbReference>
<feature type="compositionally biased region" description="Low complexity" evidence="1">
    <location>
        <begin position="681"/>
        <end position="696"/>
    </location>
</feature>
<feature type="compositionally biased region" description="Polar residues" evidence="1">
    <location>
        <begin position="523"/>
        <end position="532"/>
    </location>
</feature>
<feature type="compositionally biased region" description="Low complexity" evidence="1">
    <location>
        <begin position="222"/>
        <end position="235"/>
    </location>
</feature>
<feature type="compositionally biased region" description="Polar residues" evidence="1">
    <location>
        <begin position="372"/>
        <end position="385"/>
    </location>
</feature>
<feature type="compositionally biased region" description="Low complexity" evidence="1">
    <location>
        <begin position="552"/>
        <end position="573"/>
    </location>
</feature>
<feature type="region of interest" description="Disordered" evidence="1">
    <location>
        <begin position="320"/>
        <end position="385"/>
    </location>
</feature>
<feature type="region of interest" description="Disordered" evidence="1">
    <location>
        <begin position="27"/>
        <end position="118"/>
    </location>
</feature>
<dbReference type="EMBL" id="PGCI01001233">
    <property type="protein sequence ID" value="PLW06307.1"/>
    <property type="molecule type" value="Genomic_DNA"/>
</dbReference>
<evidence type="ECO:0000256" key="2">
    <source>
        <dbReference type="SAM" id="SignalP"/>
    </source>
</evidence>
<feature type="compositionally biased region" description="Polar residues" evidence="1">
    <location>
        <begin position="740"/>
        <end position="750"/>
    </location>
</feature>